<dbReference type="EMBL" id="FWFO01000001">
    <property type="protein sequence ID" value="SLN41019.1"/>
    <property type="molecule type" value="Genomic_DNA"/>
</dbReference>
<dbReference type="AlphaFoldDB" id="A0A1Y5SM92"/>
<protein>
    <submittedName>
        <fullName evidence="1">Uncharacterized protein</fullName>
    </submittedName>
</protein>
<gene>
    <name evidence="1" type="ORF">TRL7639_02123</name>
</gene>
<accession>A0A1Y5SM92</accession>
<dbReference type="Proteomes" id="UP000193077">
    <property type="component" value="Unassembled WGS sequence"/>
</dbReference>
<evidence type="ECO:0000313" key="1">
    <source>
        <dbReference type="EMBL" id="SLN41019.1"/>
    </source>
</evidence>
<name>A0A1Y5SM92_9RHOB</name>
<keyword evidence="2" id="KW-1185">Reference proteome</keyword>
<reference evidence="1 2" key="1">
    <citation type="submission" date="2017-03" db="EMBL/GenBank/DDBJ databases">
        <authorList>
            <person name="Afonso C.L."/>
            <person name="Miller P.J."/>
            <person name="Scott M.A."/>
            <person name="Spackman E."/>
            <person name="Goraichik I."/>
            <person name="Dimitrov K.M."/>
            <person name="Suarez D.L."/>
            <person name="Swayne D.E."/>
        </authorList>
    </citation>
    <scope>NUCLEOTIDE SEQUENCE [LARGE SCALE GENOMIC DNA]</scope>
    <source>
        <strain evidence="1 2">CECT 7639</strain>
    </source>
</reference>
<evidence type="ECO:0000313" key="2">
    <source>
        <dbReference type="Proteomes" id="UP000193077"/>
    </source>
</evidence>
<sequence length="101" mass="10856">MCGASRLKISNALRCDLEMSCTDPMAVLPTEQDTSRHLHKGPQTGIGVVFEGGFANRGIFPTYRAIFLLIPVILQQCLAFYFEMGEAVAGGASACIRSSLS</sequence>
<proteinExistence type="predicted"/>
<organism evidence="1 2">
    <name type="scientific">Falsiruegeria litorea R37</name>
    <dbReference type="NCBI Taxonomy" id="1200284"/>
    <lineage>
        <taxon>Bacteria</taxon>
        <taxon>Pseudomonadati</taxon>
        <taxon>Pseudomonadota</taxon>
        <taxon>Alphaproteobacteria</taxon>
        <taxon>Rhodobacterales</taxon>
        <taxon>Roseobacteraceae</taxon>
        <taxon>Falsiruegeria</taxon>
    </lineage>
</organism>